<dbReference type="RefSeq" id="WP_158552279.1">
    <property type="nucleotide sequence ID" value="NZ_CP060636.1"/>
</dbReference>
<keyword evidence="2" id="KW-1185">Reference proteome</keyword>
<protein>
    <submittedName>
        <fullName evidence="1">Uncharacterized protein</fullName>
    </submittedName>
</protein>
<evidence type="ECO:0000313" key="1">
    <source>
        <dbReference type="EMBL" id="QNM13246.1"/>
    </source>
</evidence>
<evidence type="ECO:0000313" key="2">
    <source>
        <dbReference type="Proteomes" id="UP000515856"/>
    </source>
</evidence>
<name>A0A7G9GR14_9FIRM</name>
<dbReference type="Gene3D" id="2.40.50.390">
    <property type="entry name" value="Conjugative transposon protein, DUF961"/>
    <property type="match status" value="1"/>
</dbReference>
<dbReference type="AlphaFoldDB" id="A0A7G9GR14"/>
<gene>
    <name evidence="1" type="ORF">H9Q80_04655</name>
</gene>
<dbReference type="InterPro" id="IPR038620">
    <property type="entry name" value="YdcP-like_sf"/>
</dbReference>
<accession>A0A7G9GR14</accession>
<reference evidence="1 2" key="1">
    <citation type="submission" date="2020-08" db="EMBL/GenBank/DDBJ databases">
        <authorList>
            <person name="Liu C."/>
            <person name="Sun Q."/>
        </authorList>
    </citation>
    <scope>NUCLEOTIDE SEQUENCE [LARGE SCALE GENOMIC DNA]</scope>
    <source>
        <strain evidence="1 2">NSJ-61</strain>
    </source>
</reference>
<dbReference type="KEGG" id="ehn:H9Q80_04655"/>
<dbReference type="Proteomes" id="UP000515856">
    <property type="component" value="Chromosome"/>
</dbReference>
<sequence length="50" mass="5663">MTSNDEDKKRMVQVSIPATVSLKKSEYDAEVELSILIANTWQILPLKVQT</sequence>
<dbReference type="EMBL" id="CP060636">
    <property type="protein sequence ID" value="QNM13246.1"/>
    <property type="molecule type" value="Genomic_DNA"/>
</dbReference>
<organism evidence="1 2">
    <name type="scientific">[Eubacterium] hominis</name>
    <dbReference type="NCBI Taxonomy" id="2764325"/>
    <lineage>
        <taxon>Bacteria</taxon>
        <taxon>Bacillati</taxon>
        <taxon>Bacillota</taxon>
        <taxon>Erysipelotrichia</taxon>
        <taxon>Erysipelotrichales</taxon>
        <taxon>Erysipelotrichaceae</taxon>
        <taxon>Amedibacillus</taxon>
    </lineage>
</organism>
<proteinExistence type="predicted"/>